<feature type="transmembrane region" description="Helical" evidence="1">
    <location>
        <begin position="12"/>
        <end position="35"/>
    </location>
</feature>
<protein>
    <recommendedName>
        <fullName evidence="4">Membrane protein YkvI</fullName>
    </recommendedName>
</protein>
<evidence type="ECO:0000313" key="3">
    <source>
        <dbReference type="Proteomes" id="UP001145050"/>
    </source>
</evidence>
<dbReference type="EMBL" id="JAMQKB010000025">
    <property type="protein sequence ID" value="MDC3425943.1"/>
    <property type="molecule type" value="Genomic_DNA"/>
</dbReference>
<dbReference type="RefSeq" id="WP_272437762.1">
    <property type="nucleotide sequence ID" value="NZ_JAMQKB010000025.1"/>
</dbReference>
<reference evidence="2" key="1">
    <citation type="submission" date="2022-06" db="EMBL/GenBank/DDBJ databases">
        <title>Aquibacillus sp. a new bacterium isolated from soil saline samples.</title>
        <authorList>
            <person name="Galisteo C."/>
            <person name="De La Haba R."/>
            <person name="Sanchez-Porro C."/>
            <person name="Ventosa A."/>
        </authorList>
    </citation>
    <scope>NUCLEOTIDE SEQUENCE</scope>
    <source>
        <strain evidence="2">3ASR75-11</strain>
    </source>
</reference>
<accession>A0A9X3WWQ3</accession>
<comment type="caution">
    <text evidence="2">The sequence shown here is derived from an EMBL/GenBank/DDBJ whole genome shotgun (WGS) entry which is preliminary data.</text>
</comment>
<dbReference type="Gene3D" id="1.20.1730.10">
    <property type="entry name" value="Sodium/glucose cotransporter"/>
    <property type="match status" value="1"/>
</dbReference>
<gene>
    <name evidence="2" type="ORF">NC797_15665</name>
</gene>
<proteinExistence type="predicted"/>
<feature type="transmembrane region" description="Helical" evidence="1">
    <location>
        <begin position="323"/>
        <end position="345"/>
    </location>
</feature>
<sequence>MEGQKKSFFDGAFGRYVLPGIVLQSVLMGGGFATGREIVEYGAKYGAVGWIGGIGIFIGFIVMAILSFELARYFKAYDYRSLLKNLIGRAWVLYDIVYLLLAILIIAVMASATGEILNNTLGLNYWVGVFAIAAIVGLLNFYGKGVIERFKTFGTVALFIGYVVFAALVIGSTWDDAQAILASGNTSFMDGEVMVWSVLWSGILYVGYNLAVFPAALFTVKRQKSRKESVISGIIAGVLMTIPWFLTYFSLLGFYPSEGVLSASVPWLEMLQGYGGWVVVLFGIVVGWTLIETATGMIHAFLERVNTHMEEKSNKQLSKGQSGAIAIGALILSIIFAQIGIIDLIAIGYTWMAYAMIAIYAIPMLTIGVYHIVKSSKKNSQTAEETIAK</sequence>
<dbReference type="InterPro" id="IPR038728">
    <property type="entry name" value="YkvI-like"/>
</dbReference>
<dbReference type="PANTHER" id="PTHR37814:SF1">
    <property type="entry name" value="MEMBRANE PROTEIN"/>
    <property type="match status" value="1"/>
</dbReference>
<keyword evidence="1" id="KW-0472">Membrane</keyword>
<dbReference type="Proteomes" id="UP001145050">
    <property type="component" value="Unassembled WGS sequence"/>
</dbReference>
<feature type="transmembrane region" description="Helical" evidence="1">
    <location>
        <begin position="91"/>
        <end position="111"/>
    </location>
</feature>
<feature type="transmembrane region" description="Helical" evidence="1">
    <location>
        <begin position="351"/>
        <end position="373"/>
    </location>
</feature>
<feature type="transmembrane region" description="Helical" evidence="1">
    <location>
        <begin position="123"/>
        <end position="141"/>
    </location>
</feature>
<dbReference type="AlphaFoldDB" id="A0A9X3WWQ3"/>
<keyword evidence="3" id="KW-1185">Reference proteome</keyword>
<feature type="transmembrane region" description="Helical" evidence="1">
    <location>
        <begin position="153"/>
        <end position="174"/>
    </location>
</feature>
<feature type="transmembrane region" description="Helical" evidence="1">
    <location>
        <begin position="230"/>
        <end position="254"/>
    </location>
</feature>
<organism evidence="2 3">
    <name type="scientific">Terrihalobacillus insolitus</name>
    <dbReference type="NCBI Taxonomy" id="2950438"/>
    <lineage>
        <taxon>Bacteria</taxon>
        <taxon>Bacillati</taxon>
        <taxon>Bacillota</taxon>
        <taxon>Bacilli</taxon>
        <taxon>Bacillales</taxon>
        <taxon>Bacillaceae</taxon>
        <taxon>Terrihalobacillus</taxon>
    </lineage>
</organism>
<feature type="transmembrane region" description="Helical" evidence="1">
    <location>
        <begin position="47"/>
        <end position="70"/>
    </location>
</feature>
<keyword evidence="1" id="KW-1133">Transmembrane helix</keyword>
<feature type="transmembrane region" description="Helical" evidence="1">
    <location>
        <begin position="194"/>
        <end position="218"/>
    </location>
</feature>
<keyword evidence="1" id="KW-0812">Transmembrane</keyword>
<feature type="transmembrane region" description="Helical" evidence="1">
    <location>
        <begin position="274"/>
        <end position="302"/>
    </location>
</feature>
<name>A0A9X3WWQ3_9BACI</name>
<dbReference type="InterPro" id="IPR038377">
    <property type="entry name" value="Na/Glc_symporter_sf"/>
</dbReference>
<dbReference type="PANTHER" id="PTHR37814">
    <property type="entry name" value="CONSERVED MEMBRANE PROTEIN"/>
    <property type="match status" value="1"/>
</dbReference>
<evidence type="ECO:0000313" key="2">
    <source>
        <dbReference type="EMBL" id="MDC3425943.1"/>
    </source>
</evidence>
<evidence type="ECO:0008006" key="4">
    <source>
        <dbReference type="Google" id="ProtNLM"/>
    </source>
</evidence>
<evidence type="ECO:0000256" key="1">
    <source>
        <dbReference type="SAM" id="Phobius"/>
    </source>
</evidence>